<keyword evidence="3" id="KW-0285">Flavoprotein</keyword>
<keyword evidence="4 9" id="KW-0274">FAD</keyword>
<comment type="similarity">
    <text evidence="1">Belongs to the ETF alpha-subunit/FixB family.</text>
</comment>
<feature type="binding site" evidence="9">
    <location>
        <begin position="249"/>
        <end position="253"/>
    </location>
    <ligand>
        <name>FAD</name>
        <dbReference type="ChEBI" id="CHEBI:57692"/>
    </ligand>
</feature>
<dbReference type="Gene3D" id="3.40.50.620">
    <property type="entry name" value="HUPs"/>
    <property type="match status" value="1"/>
</dbReference>
<comment type="function">
    <text evidence="6">The electron transfer flavoprotein serves as a specific electron acceptor for other dehydrogenases. It transfers the electrons to the main respiratory chain via ETF-ubiquinone oxidoreductase (ETF dehydrogenase).</text>
</comment>
<dbReference type="PIRSF" id="PIRSF000089">
    <property type="entry name" value="Electra_flavoP_a"/>
    <property type="match status" value="1"/>
</dbReference>
<comment type="cofactor">
    <cofactor evidence="9">
        <name>FAD</name>
        <dbReference type="ChEBI" id="CHEBI:57692"/>
    </cofactor>
    <text evidence="9">Binds 1 FAD per dimer.</text>
</comment>
<evidence type="ECO:0000256" key="1">
    <source>
        <dbReference type="ARBA" id="ARBA00005817"/>
    </source>
</evidence>
<evidence type="ECO:0000256" key="2">
    <source>
        <dbReference type="ARBA" id="ARBA00022448"/>
    </source>
</evidence>
<reference evidence="11 12" key="1">
    <citation type="submission" date="2007-06" db="EMBL/GenBank/DDBJ databases">
        <authorList>
            <person name="Shimkets L."/>
            <person name="Ferriera S."/>
            <person name="Johnson J."/>
            <person name="Kravitz S."/>
            <person name="Beeson K."/>
            <person name="Sutton G."/>
            <person name="Rogers Y.-H."/>
            <person name="Friedman R."/>
            <person name="Frazier M."/>
            <person name="Venter J.C."/>
        </authorList>
    </citation>
    <scope>NUCLEOTIDE SEQUENCE [LARGE SCALE GENOMIC DNA]</scope>
    <source>
        <strain evidence="11 12">SIR-1</strain>
    </source>
</reference>
<feature type="binding site" evidence="9">
    <location>
        <position position="210"/>
    </location>
    <ligand>
        <name>FAD</name>
        <dbReference type="ChEBI" id="CHEBI:57692"/>
    </ligand>
</feature>
<keyword evidence="2" id="KW-0813">Transport</keyword>
<dbReference type="OrthoDB" id="9770286at2"/>
<dbReference type="InterPro" id="IPR014730">
    <property type="entry name" value="ETF_a/b_N"/>
</dbReference>
<dbReference type="EMBL" id="ABCS01000015">
    <property type="protein sequence ID" value="EDM79949.1"/>
    <property type="molecule type" value="Genomic_DNA"/>
</dbReference>
<dbReference type="RefSeq" id="WP_006970961.1">
    <property type="nucleotide sequence ID" value="NZ_ABCS01000015.1"/>
</dbReference>
<dbReference type="STRING" id="391625.PPSIR1_22946"/>
<comment type="caution">
    <text evidence="11">The sequence shown here is derived from an EMBL/GenBank/DDBJ whole genome shotgun (WGS) entry which is preliminary data.</text>
</comment>
<dbReference type="PANTHER" id="PTHR43153">
    <property type="entry name" value="ELECTRON TRANSFER FLAVOPROTEIN ALPHA"/>
    <property type="match status" value="1"/>
</dbReference>
<gene>
    <name evidence="11" type="ORF">PPSIR1_22946</name>
</gene>
<evidence type="ECO:0000256" key="5">
    <source>
        <dbReference type="ARBA" id="ARBA00022982"/>
    </source>
</evidence>
<evidence type="ECO:0000256" key="7">
    <source>
        <dbReference type="ARBA" id="ARBA00068674"/>
    </source>
</evidence>
<dbReference type="InterPro" id="IPR014729">
    <property type="entry name" value="Rossmann-like_a/b/a_fold"/>
</dbReference>
<protein>
    <recommendedName>
        <fullName evidence="7">Electron transfer flavoprotein subunit alpha</fullName>
    </recommendedName>
    <alternativeName>
        <fullName evidence="8">Electron transfer flavoprotein large subunit</fullName>
    </alternativeName>
</protein>
<dbReference type="GO" id="GO:0033539">
    <property type="term" value="P:fatty acid beta-oxidation using acyl-CoA dehydrogenase"/>
    <property type="evidence" value="ECO:0007669"/>
    <property type="project" value="TreeGrafter"/>
</dbReference>
<dbReference type="PROSITE" id="PS00696">
    <property type="entry name" value="ETF_ALPHA"/>
    <property type="match status" value="1"/>
</dbReference>
<dbReference type="GO" id="GO:0009055">
    <property type="term" value="F:electron transfer activity"/>
    <property type="evidence" value="ECO:0007669"/>
    <property type="project" value="InterPro"/>
</dbReference>
<dbReference type="InterPro" id="IPR029035">
    <property type="entry name" value="DHS-like_NAD/FAD-binding_dom"/>
</dbReference>
<keyword evidence="12" id="KW-1185">Reference proteome</keyword>
<dbReference type="Gene3D" id="3.40.50.1220">
    <property type="entry name" value="TPP-binding domain"/>
    <property type="match status" value="1"/>
</dbReference>
<dbReference type="InterPro" id="IPR001308">
    <property type="entry name" value="ETF_a/FixB"/>
</dbReference>
<dbReference type="PANTHER" id="PTHR43153:SF1">
    <property type="entry name" value="ELECTRON TRANSFER FLAVOPROTEIN SUBUNIT ALPHA, MITOCHONDRIAL"/>
    <property type="match status" value="1"/>
</dbReference>
<feature type="binding site" evidence="9">
    <location>
        <begin position="235"/>
        <end position="236"/>
    </location>
    <ligand>
        <name>FAD</name>
        <dbReference type="ChEBI" id="CHEBI:57692"/>
    </ligand>
</feature>
<evidence type="ECO:0000256" key="4">
    <source>
        <dbReference type="ARBA" id="ARBA00022827"/>
    </source>
</evidence>
<dbReference type="SMART" id="SM00893">
    <property type="entry name" value="ETF"/>
    <property type="match status" value="1"/>
</dbReference>
<evidence type="ECO:0000256" key="8">
    <source>
        <dbReference type="ARBA" id="ARBA00079299"/>
    </source>
</evidence>
<dbReference type="eggNOG" id="COG2025">
    <property type="taxonomic scope" value="Bacteria"/>
</dbReference>
<dbReference type="AlphaFoldDB" id="A6G2L2"/>
<dbReference type="Proteomes" id="UP000005801">
    <property type="component" value="Unassembled WGS sequence"/>
</dbReference>
<name>A6G2L2_9BACT</name>
<dbReference type="InterPro" id="IPR014731">
    <property type="entry name" value="ETF_asu_C"/>
</dbReference>
<organism evidence="11 12">
    <name type="scientific">Plesiocystis pacifica SIR-1</name>
    <dbReference type="NCBI Taxonomy" id="391625"/>
    <lineage>
        <taxon>Bacteria</taxon>
        <taxon>Pseudomonadati</taxon>
        <taxon>Myxococcota</taxon>
        <taxon>Polyangia</taxon>
        <taxon>Nannocystales</taxon>
        <taxon>Nannocystaceae</taxon>
        <taxon>Plesiocystis</taxon>
    </lineage>
</organism>
<evidence type="ECO:0000256" key="9">
    <source>
        <dbReference type="PIRSR" id="PIRSR000089-1"/>
    </source>
</evidence>
<dbReference type="Pfam" id="PF01012">
    <property type="entry name" value="ETF"/>
    <property type="match status" value="1"/>
</dbReference>
<feature type="binding site" evidence="9">
    <location>
        <position position="287"/>
    </location>
    <ligand>
        <name>FAD</name>
        <dbReference type="ChEBI" id="CHEBI:57692"/>
    </ligand>
</feature>
<evidence type="ECO:0000256" key="3">
    <source>
        <dbReference type="ARBA" id="ARBA00022630"/>
    </source>
</evidence>
<dbReference type="Pfam" id="PF00766">
    <property type="entry name" value="ETF_alpha"/>
    <property type="match status" value="1"/>
</dbReference>
<feature type="domain" description="Electron transfer flavoprotein alpha/beta-subunit N-terminal" evidence="10">
    <location>
        <begin position="4"/>
        <end position="191"/>
    </location>
</feature>
<sequence length="322" mass="32264">MSKVLVVLETAGGKIRSHCLPGITAGKQIADARGAELHLLVLGANAAAEGAEIAAAGYGAAGVHTITDAALEPFTAEAWGDAVVHAVKTLSPAVVGGTASSALRDCLPRAAAVLDAALCAEIVAVKSGDTFTRPISAGRALLDEQLSGDLVFFTARGSEFAPAEAGAATTAAVIDGASVDVRGAQVLGISKTESSRPALTEASVVVSGGRGMREGANFSHLEQLTDLLGGALGASRAATDAGMVPADLQVGQTGKIVAPNLYIAVAISGAIQHLAGMKGSKTIVAINKDEEAPIFQVADYGLVAKWEDAVPALIAALEARKG</sequence>
<evidence type="ECO:0000313" key="12">
    <source>
        <dbReference type="Proteomes" id="UP000005801"/>
    </source>
</evidence>
<accession>A6G2L2</accession>
<dbReference type="GO" id="GO:0050660">
    <property type="term" value="F:flavin adenine dinucleotide binding"/>
    <property type="evidence" value="ECO:0007669"/>
    <property type="project" value="InterPro"/>
</dbReference>
<evidence type="ECO:0000256" key="6">
    <source>
        <dbReference type="ARBA" id="ARBA00025649"/>
    </source>
</evidence>
<dbReference type="FunFam" id="3.40.50.1220:FF:000001">
    <property type="entry name" value="Electron transfer flavoprotein, alpha subunit"/>
    <property type="match status" value="1"/>
</dbReference>
<dbReference type="InterPro" id="IPR018206">
    <property type="entry name" value="ETF_asu_C_CS"/>
</dbReference>
<dbReference type="SUPFAM" id="SSF52467">
    <property type="entry name" value="DHS-like NAD/FAD-binding domain"/>
    <property type="match status" value="1"/>
</dbReference>
<evidence type="ECO:0000259" key="10">
    <source>
        <dbReference type="SMART" id="SM00893"/>
    </source>
</evidence>
<dbReference type="SUPFAM" id="SSF52402">
    <property type="entry name" value="Adenine nucleotide alpha hydrolases-like"/>
    <property type="match status" value="1"/>
</dbReference>
<proteinExistence type="inferred from homology"/>
<keyword evidence="5" id="KW-0249">Electron transport</keyword>
<evidence type="ECO:0000313" key="11">
    <source>
        <dbReference type="EMBL" id="EDM79949.1"/>
    </source>
</evidence>